<keyword evidence="3" id="KW-0853">WD repeat</keyword>
<dbReference type="Pfam" id="PF00400">
    <property type="entry name" value="WD40"/>
    <property type="match status" value="1"/>
</dbReference>
<feature type="domain" description="Anaphase-promoting complex subunit 4-like WD40" evidence="13">
    <location>
        <begin position="265"/>
        <end position="344"/>
    </location>
</feature>
<dbReference type="SUPFAM" id="SSF50998">
    <property type="entry name" value="Quinoprotein alcohol dehydrogenase-like"/>
    <property type="match status" value="1"/>
</dbReference>
<dbReference type="Pfam" id="PF12894">
    <property type="entry name" value="ANAPC4_WD40"/>
    <property type="match status" value="1"/>
</dbReference>
<keyword evidence="2" id="KW-0813">Transport</keyword>
<keyword evidence="9 12" id="KW-1133">Transmembrane helix</keyword>
<dbReference type="GO" id="GO:0005085">
    <property type="term" value="F:guanyl-nucleotide exchange factor activity"/>
    <property type="evidence" value="ECO:0007669"/>
    <property type="project" value="InterPro"/>
</dbReference>
<evidence type="ECO:0000313" key="14">
    <source>
        <dbReference type="EMBL" id="CAD1822547.1"/>
    </source>
</evidence>
<dbReference type="InterPro" id="IPR018943">
    <property type="entry name" value="Oligosaccaryltransferase"/>
</dbReference>
<keyword evidence="8" id="KW-0653">Protein transport</keyword>
<evidence type="ECO:0000256" key="12">
    <source>
        <dbReference type="SAM" id="Phobius"/>
    </source>
</evidence>
<dbReference type="PANTHER" id="PTHR23284:SF0">
    <property type="entry name" value="PROLACTIN REGULATORY ELEMENT-BINDING PROTEIN"/>
    <property type="match status" value="1"/>
</dbReference>
<evidence type="ECO:0000256" key="7">
    <source>
        <dbReference type="ARBA" id="ARBA00022892"/>
    </source>
</evidence>
<comment type="subcellular location">
    <subcellularLocation>
        <location evidence="1">Endoplasmic reticulum membrane</location>
        <topology evidence="1">Single-pass membrane protein</topology>
    </subcellularLocation>
</comment>
<dbReference type="FunFam" id="2.130.10.10:FF:000612">
    <property type="entry name" value="SEC12-like protein 2"/>
    <property type="match status" value="1"/>
</dbReference>
<evidence type="ECO:0000256" key="5">
    <source>
        <dbReference type="ARBA" id="ARBA00022737"/>
    </source>
</evidence>
<dbReference type="GO" id="GO:0006888">
    <property type="term" value="P:endoplasmic reticulum to Golgi vesicle-mediated transport"/>
    <property type="evidence" value="ECO:0007669"/>
    <property type="project" value="TreeGrafter"/>
</dbReference>
<organism evidence="14">
    <name type="scientific">Ananas comosus var. bracteatus</name>
    <name type="common">red pineapple</name>
    <dbReference type="NCBI Taxonomy" id="296719"/>
    <lineage>
        <taxon>Eukaryota</taxon>
        <taxon>Viridiplantae</taxon>
        <taxon>Streptophyta</taxon>
        <taxon>Embryophyta</taxon>
        <taxon>Tracheophyta</taxon>
        <taxon>Spermatophyta</taxon>
        <taxon>Magnoliopsida</taxon>
        <taxon>Liliopsida</taxon>
        <taxon>Poales</taxon>
        <taxon>Bromeliaceae</taxon>
        <taxon>Bromelioideae</taxon>
        <taxon>Ananas</taxon>
    </lineage>
</organism>
<feature type="compositionally biased region" description="Gly residues" evidence="11">
    <location>
        <begin position="139"/>
        <end position="164"/>
    </location>
</feature>
<evidence type="ECO:0000256" key="2">
    <source>
        <dbReference type="ARBA" id="ARBA00022448"/>
    </source>
</evidence>
<gene>
    <name evidence="14" type="ORF">CB5_LOCUS5758</name>
</gene>
<dbReference type="GO" id="GO:0015031">
    <property type="term" value="P:protein transport"/>
    <property type="evidence" value="ECO:0007669"/>
    <property type="project" value="UniProtKB-KW"/>
</dbReference>
<dbReference type="InterPro" id="IPR011047">
    <property type="entry name" value="Quinoprotein_ADH-like_sf"/>
</dbReference>
<accession>A0A6V7NVG5</accession>
<dbReference type="InterPro" id="IPR045260">
    <property type="entry name" value="Sec12-like"/>
</dbReference>
<evidence type="ECO:0000256" key="11">
    <source>
        <dbReference type="SAM" id="MobiDB-lite"/>
    </source>
</evidence>
<dbReference type="Pfam" id="PF10215">
    <property type="entry name" value="Ost4"/>
    <property type="match status" value="1"/>
</dbReference>
<feature type="transmembrane region" description="Helical" evidence="12">
    <location>
        <begin position="108"/>
        <end position="126"/>
    </location>
</feature>
<feature type="transmembrane region" description="Helical" evidence="12">
    <location>
        <begin position="471"/>
        <end position="489"/>
    </location>
</feature>
<evidence type="ECO:0000256" key="6">
    <source>
        <dbReference type="ARBA" id="ARBA00022824"/>
    </source>
</evidence>
<dbReference type="GO" id="GO:0005789">
    <property type="term" value="C:endoplasmic reticulum membrane"/>
    <property type="evidence" value="ECO:0007669"/>
    <property type="project" value="UniProtKB-SubCell"/>
</dbReference>
<evidence type="ECO:0000256" key="3">
    <source>
        <dbReference type="ARBA" id="ARBA00022574"/>
    </source>
</evidence>
<keyword evidence="10 12" id="KW-0472">Membrane</keyword>
<keyword evidence="6" id="KW-0256">Endoplasmic reticulum</keyword>
<keyword evidence="4 12" id="KW-0812">Transmembrane</keyword>
<evidence type="ECO:0000256" key="1">
    <source>
        <dbReference type="ARBA" id="ARBA00004389"/>
    </source>
</evidence>
<evidence type="ECO:0000259" key="13">
    <source>
        <dbReference type="Pfam" id="PF12894"/>
    </source>
</evidence>
<dbReference type="InterPro" id="IPR024977">
    <property type="entry name" value="Apc4-like_WD40_dom"/>
</dbReference>
<protein>
    <recommendedName>
        <fullName evidence="13">Anaphase-promoting complex subunit 4-like WD40 domain-containing protein</fullName>
    </recommendedName>
</protein>
<dbReference type="InterPro" id="IPR001680">
    <property type="entry name" value="WD40_rpt"/>
</dbReference>
<name>A0A6V7NVG5_ANACO</name>
<keyword evidence="7" id="KW-0931">ER-Golgi transport</keyword>
<dbReference type="Gene3D" id="2.130.10.10">
    <property type="entry name" value="YVTN repeat-like/Quinoprotein amine dehydrogenase"/>
    <property type="match status" value="1"/>
</dbReference>
<proteinExistence type="predicted"/>
<evidence type="ECO:0000256" key="4">
    <source>
        <dbReference type="ARBA" id="ARBA00022692"/>
    </source>
</evidence>
<dbReference type="GO" id="GO:0003400">
    <property type="term" value="P:regulation of COPII vesicle coating"/>
    <property type="evidence" value="ECO:0007669"/>
    <property type="project" value="TreeGrafter"/>
</dbReference>
<keyword evidence="5" id="KW-0677">Repeat</keyword>
<evidence type="ECO:0000256" key="8">
    <source>
        <dbReference type="ARBA" id="ARBA00022927"/>
    </source>
</evidence>
<evidence type="ECO:0000256" key="10">
    <source>
        <dbReference type="ARBA" id="ARBA00023136"/>
    </source>
</evidence>
<dbReference type="PANTHER" id="PTHR23284">
    <property type="entry name" value="PROLACTIN REGULATORY ELEMENT BINDING PROTEIN"/>
    <property type="match status" value="1"/>
</dbReference>
<reference evidence="14" key="1">
    <citation type="submission" date="2020-07" db="EMBL/GenBank/DDBJ databases">
        <authorList>
            <person name="Lin J."/>
        </authorList>
    </citation>
    <scope>NUCLEOTIDE SEQUENCE</scope>
</reference>
<evidence type="ECO:0000256" key="9">
    <source>
        <dbReference type="ARBA" id="ARBA00022989"/>
    </source>
</evidence>
<dbReference type="AlphaFoldDB" id="A0A6V7NVG5"/>
<feature type="region of interest" description="Disordered" evidence="11">
    <location>
        <begin position="131"/>
        <end position="164"/>
    </location>
</feature>
<dbReference type="InterPro" id="IPR015943">
    <property type="entry name" value="WD40/YVTN_repeat-like_dom_sf"/>
</dbReference>
<dbReference type="SMART" id="SM00320">
    <property type="entry name" value="WD40"/>
    <property type="match status" value="4"/>
</dbReference>
<sequence length="495" mass="53484">MYANFRIRREKRTLLLFLRREGGRGLGGDREGPTEKAAVAVMEEGRARVRVRVLRVERRGEGRRKKMEGRAMRRRLPSNGVSRSDLLRIATRSGLARILAKMIDDQDLGFFSNFLGIFIFMLIAAAKKDDEDDGAADAPGGGDGGGGSGEGGGGGGGGDRLVAALGGGGGEGRSGVPNALVVACFDLPSRSLSDQPVFRMGTNADVPYRMAVHPKGDGIICSFPKSCRWFEWDLLEGKELHNLALKSSGKILQPLEDVGLQLALSFNEEGSLLATGGEDGRLRVFKWPSMESILEESVDNTTLKDLDFSSNGKFLACLRSSGPCRVWDLTSVAVVANLPREDGEIFGFCRFSHGADDNQILYVTAMHGDKGRIVSWNISSWNRIGSKSIARDPISAFNVSSDGKFLAIGTVEGSIIILRSADTQVHTAVKKAHLGIVTALVFSQDSRALLSSSFDSTARVTVIENKKSKGLNVWLILLVIVLAIVAYHMRFKAAP</sequence>
<dbReference type="EMBL" id="LR862142">
    <property type="protein sequence ID" value="CAD1822547.1"/>
    <property type="molecule type" value="Genomic_DNA"/>
</dbReference>